<dbReference type="RefSeq" id="WP_330135997.1">
    <property type="nucleotide sequence ID" value="NZ_JAUTXY010000014.1"/>
</dbReference>
<evidence type="ECO:0000313" key="3">
    <source>
        <dbReference type="EMBL" id="MEE2060822.1"/>
    </source>
</evidence>
<dbReference type="NCBIfam" id="TIGR01808">
    <property type="entry name" value="CM_M_hiGC-arch"/>
    <property type="match status" value="1"/>
</dbReference>
<organism evidence="3 4">
    <name type="scientific">Rhodococcus artemisiae</name>
    <dbReference type="NCBI Taxonomy" id="714159"/>
    <lineage>
        <taxon>Bacteria</taxon>
        <taxon>Bacillati</taxon>
        <taxon>Actinomycetota</taxon>
        <taxon>Actinomycetes</taxon>
        <taxon>Mycobacteriales</taxon>
        <taxon>Nocardiaceae</taxon>
        <taxon>Rhodococcus</taxon>
    </lineage>
</organism>
<dbReference type="EC" id="5.4.99.5" evidence="3"/>
<comment type="caution">
    <text evidence="3">The sequence shown here is derived from an EMBL/GenBank/DDBJ whole genome shotgun (WGS) entry which is preliminary data.</text>
</comment>
<dbReference type="InterPro" id="IPR002701">
    <property type="entry name" value="CM_II_prokaryot"/>
</dbReference>
<dbReference type="InterPro" id="IPR036979">
    <property type="entry name" value="CM_dom_sf"/>
</dbReference>
<dbReference type="InterPro" id="IPR036263">
    <property type="entry name" value="Chorismate_II_sf"/>
</dbReference>
<dbReference type="SUPFAM" id="SSF48600">
    <property type="entry name" value="Chorismate mutase II"/>
    <property type="match status" value="1"/>
</dbReference>
<keyword evidence="4" id="KW-1185">Reference proteome</keyword>
<protein>
    <submittedName>
        <fullName evidence="3">Chorismate mutase</fullName>
        <ecNumber evidence="3">5.4.99.5</ecNumber>
    </submittedName>
</protein>
<feature type="region of interest" description="Disordered" evidence="1">
    <location>
        <begin position="1"/>
        <end position="21"/>
    </location>
</feature>
<dbReference type="EMBL" id="JAUTXY010000014">
    <property type="protein sequence ID" value="MEE2060822.1"/>
    <property type="molecule type" value="Genomic_DNA"/>
</dbReference>
<dbReference type="Proteomes" id="UP001336020">
    <property type="component" value="Unassembled WGS sequence"/>
</dbReference>
<gene>
    <name evidence="3" type="ORF">Q7514_25200</name>
</gene>
<feature type="domain" description="Chorismate mutase" evidence="2">
    <location>
        <begin position="29"/>
        <end position="82"/>
    </location>
</feature>
<proteinExistence type="predicted"/>
<dbReference type="Pfam" id="PF01817">
    <property type="entry name" value="CM_2"/>
    <property type="match status" value="1"/>
</dbReference>
<sequence length="99" mass="10786">MTIQLDSPGIERAEAASSANDTDLGSLFDQIRDLDAHILEAVKRRSELSQQIGAAARESGETREAQANEMGVLDRFAELGNDGKTLAMTLLRLGRTRRS</sequence>
<dbReference type="InterPro" id="IPR010958">
    <property type="entry name" value="Chorismate_mutase_highGC-bac"/>
</dbReference>
<evidence type="ECO:0000256" key="1">
    <source>
        <dbReference type="SAM" id="MobiDB-lite"/>
    </source>
</evidence>
<evidence type="ECO:0000313" key="4">
    <source>
        <dbReference type="Proteomes" id="UP001336020"/>
    </source>
</evidence>
<dbReference type="GO" id="GO:0004106">
    <property type="term" value="F:chorismate mutase activity"/>
    <property type="evidence" value="ECO:0007669"/>
    <property type="project" value="UniProtKB-EC"/>
</dbReference>
<dbReference type="NCBIfam" id="NF005894">
    <property type="entry name" value="PRK07857.1"/>
    <property type="match status" value="1"/>
</dbReference>
<name>A0ABU7LIU7_9NOCA</name>
<keyword evidence="3" id="KW-0413">Isomerase</keyword>
<dbReference type="Gene3D" id="1.20.59.10">
    <property type="entry name" value="Chorismate mutase"/>
    <property type="match status" value="1"/>
</dbReference>
<reference evidence="3 4" key="1">
    <citation type="submission" date="2023-07" db="EMBL/GenBank/DDBJ databases">
        <authorList>
            <person name="Girao M."/>
            <person name="Carvalho M.F."/>
        </authorList>
    </citation>
    <scope>NUCLEOTIDE SEQUENCE [LARGE SCALE GENOMIC DNA]</scope>
    <source>
        <strain evidence="3 4">YIM65754</strain>
    </source>
</reference>
<accession>A0ABU7LIU7</accession>
<evidence type="ECO:0000259" key="2">
    <source>
        <dbReference type="Pfam" id="PF01817"/>
    </source>
</evidence>